<dbReference type="AlphaFoldDB" id="A0A1I4B4E9"/>
<dbReference type="EMBL" id="FOSP01000011">
    <property type="protein sequence ID" value="SFK63738.1"/>
    <property type="molecule type" value="Genomic_DNA"/>
</dbReference>
<dbReference type="RefSeq" id="WP_090699088.1">
    <property type="nucleotide sequence ID" value="NZ_FOSP01000011.1"/>
</dbReference>
<reference evidence="3" key="1">
    <citation type="submission" date="2016-10" db="EMBL/GenBank/DDBJ databases">
        <authorList>
            <person name="Varghese N."/>
            <person name="Submissions S."/>
        </authorList>
    </citation>
    <scope>NUCLEOTIDE SEQUENCE [LARGE SCALE GENOMIC DNA]</scope>
    <source>
        <strain evidence="3">Nm69</strain>
    </source>
</reference>
<protein>
    <submittedName>
        <fullName evidence="2">Uncharacterized protein</fullName>
    </submittedName>
</protein>
<organism evidence="2 3">
    <name type="scientific">Nitrosomonas aestuarii</name>
    <dbReference type="NCBI Taxonomy" id="52441"/>
    <lineage>
        <taxon>Bacteria</taxon>
        <taxon>Pseudomonadati</taxon>
        <taxon>Pseudomonadota</taxon>
        <taxon>Betaproteobacteria</taxon>
        <taxon>Nitrosomonadales</taxon>
        <taxon>Nitrosomonadaceae</taxon>
        <taxon>Nitrosomonas</taxon>
    </lineage>
</organism>
<dbReference type="Proteomes" id="UP000199533">
    <property type="component" value="Unassembled WGS sequence"/>
</dbReference>
<evidence type="ECO:0000256" key="1">
    <source>
        <dbReference type="SAM" id="Phobius"/>
    </source>
</evidence>
<keyword evidence="3" id="KW-1185">Reference proteome</keyword>
<keyword evidence="1" id="KW-0812">Transmembrane</keyword>
<gene>
    <name evidence="2" type="ORF">SAMN05216302_101130</name>
</gene>
<dbReference type="STRING" id="52441.SAMN05216302_101130"/>
<keyword evidence="1" id="KW-1133">Transmembrane helix</keyword>
<proteinExistence type="predicted"/>
<evidence type="ECO:0000313" key="2">
    <source>
        <dbReference type="EMBL" id="SFK63738.1"/>
    </source>
</evidence>
<keyword evidence="1" id="KW-0472">Membrane</keyword>
<feature type="transmembrane region" description="Helical" evidence="1">
    <location>
        <begin position="33"/>
        <end position="53"/>
    </location>
</feature>
<accession>A0A1I4B4E9</accession>
<name>A0A1I4B4E9_9PROT</name>
<sequence>MSMKDLHTVLCIIAFVVIAITWASEDVSSEISFILFCIAWVLGWYADTMKMATKIDSDMRCVKCGCGIDLEELHFHESEDGLSLCEVCDLSEGDDCIVYHRVSYFPYVISREVH</sequence>
<evidence type="ECO:0000313" key="3">
    <source>
        <dbReference type="Proteomes" id="UP000199533"/>
    </source>
</evidence>